<dbReference type="InterPro" id="IPR011989">
    <property type="entry name" value="ARM-like"/>
</dbReference>
<evidence type="ECO:0000256" key="1">
    <source>
        <dbReference type="ARBA" id="ARBA00004123"/>
    </source>
</evidence>
<dbReference type="GO" id="GO:0043161">
    <property type="term" value="P:proteasome-mediated ubiquitin-dependent protein catabolic process"/>
    <property type="evidence" value="ECO:0007669"/>
    <property type="project" value="TreeGrafter"/>
</dbReference>
<dbReference type="GO" id="GO:0034657">
    <property type="term" value="C:GID complex"/>
    <property type="evidence" value="ECO:0007669"/>
    <property type="project" value="TreeGrafter"/>
</dbReference>
<dbReference type="GO" id="GO:0005737">
    <property type="term" value="C:cytoplasm"/>
    <property type="evidence" value="ECO:0007669"/>
    <property type="project" value="UniProtKB-SubCell"/>
</dbReference>
<feature type="region of interest" description="Disordered" evidence="6">
    <location>
        <begin position="550"/>
        <end position="583"/>
    </location>
</feature>
<evidence type="ECO:0000313" key="7">
    <source>
        <dbReference type="EMBL" id="KAG5636721.1"/>
    </source>
</evidence>
<evidence type="ECO:0000256" key="6">
    <source>
        <dbReference type="SAM" id="MobiDB-lite"/>
    </source>
</evidence>
<evidence type="ECO:0000256" key="2">
    <source>
        <dbReference type="ARBA" id="ARBA00004496"/>
    </source>
</evidence>
<keyword evidence="4" id="KW-0677">Repeat</keyword>
<accession>A0A9P7K6E1</accession>
<keyword evidence="8" id="KW-1185">Reference proteome</keyword>
<dbReference type="PANTHER" id="PTHR15651">
    <property type="entry name" value="ARMADILLO REPEAT-CONTAINING PROTEIN 8"/>
    <property type="match status" value="1"/>
</dbReference>
<comment type="caution">
    <text evidence="7">The sequence shown here is derived from an EMBL/GenBank/DDBJ whole genome shotgun (WGS) entry which is preliminary data.</text>
</comment>
<dbReference type="InterPro" id="IPR038739">
    <property type="entry name" value="ARMC8/Vid28"/>
</dbReference>
<organism evidence="7 8">
    <name type="scientific">Sphagnurus paluster</name>
    <dbReference type="NCBI Taxonomy" id="117069"/>
    <lineage>
        <taxon>Eukaryota</taxon>
        <taxon>Fungi</taxon>
        <taxon>Dikarya</taxon>
        <taxon>Basidiomycota</taxon>
        <taxon>Agaricomycotina</taxon>
        <taxon>Agaricomycetes</taxon>
        <taxon>Agaricomycetidae</taxon>
        <taxon>Agaricales</taxon>
        <taxon>Tricholomatineae</taxon>
        <taxon>Lyophyllaceae</taxon>
        <taxon>Sphagnurus</taxon>
    </lineage>
</organism>
<feature type="compositionally biased region" description="Gly residues" evidence="6">
    <location>
        <begin position="694"/>
        <end position="704"/>
    </location>
</feature>
<feature type="region of interest" description="Disordered" evidence="6">
    <location>
        <begin position="900"/>
        <end position="920"/>
    </location>
</feature>
<dbReference type="GO" id="GO:0005634">
    <property type="term" value="C:nucleus"/>
    <property type="evidence" value="ECO:0007669"/>
    <property type="project" value="UniProtKB-SubCell"/>
</dbReference>
<protein>
    <recommendedName>
        <fullName evidence="9">Armadillo repeat-containing protein 8</fullName>
    </recommendedName>
</protein>
<feature type="region of interest" description="Disordered" evidence="6">
    <location>
        <begin position="494"/>
        <end position="520"/>
    </location>
</feature>
<evidence type="ECO:0000256" key="5">
    <source>
        <dbReference type="ARBA" id="ARBA00023242"/>
    </source>
</evidence>
<evidence type="ECO:0000313" key="8">
    <source>
        <dbReference type="Proteomes" id="UP000717328"/>
    </source>
</evidence>
<dbReference type="Gene3D" id="1.25.10.10">
    <property type="entry name" value="Leucine-rich Repeat Variant"/>
    <property type="match status" value="2"/>
</dbReference>
<dbReference type="Proteomes" id="UP000717328">
    <property type="component" value="Unassembled WGS sequence"/>
</dbReference>
<proteinExistence type="predicted"/>
<feature type="compositionally biased region" description="Pro residues" evidence="6">
    <location>
        <begin position="553"/>
        <end position="573"/>
    </location>
</feature>
<name>A0A9P7K6E1_9AGAR</name>
<dbReference type="EMBL" id="JABCKI010005900">
    <property type="protein sequence ID" value="KAG5636721.1"/>
    <property type="molecule type" value="Genomic_DNA"/>
</dbReference>
<keyword evidence="3" id="KW-0963">Cytoplasm</keyword>
<dbReference type="OrthoDB" id="5559898at2759"/>
<sequence>MTVASVNLANLRKVKNNVIGNPLAKLQLSRDAFFIRNLVDCLNYPRTPTAHDARISPNDIRIEAAHVIASLSYGSDEALLSLLHANAPRAFLYAIAHFQPEDPPRLRAAFTRALRALTVSIADVVGPSQYGLGPESSVAENDAKEALEFLFHVRLSSTSTSTSTTIYGTARLTPDSQIDSLDTLLPLLAQLAPTSIAELLAAAVRARPHRRAVAEWLPPADRAREVKTPTRRGWEKTSAVAAGPARYGGWVAKQLGVLIQSRDIKLQEAALGALAALAKDNPDVAGALAKTSFDRDNPPALQTVLALAKSRAPDVQLAACLCATHILRALARPSHVPHDETATRTVMDIVNRLLALGDAGPGPSVAQRTRACYVLCAYPVFRFRFRFLSRFLFLPFSLLPSCVYVYTPTDSDPRFPHTDHLVSDDTTLCQAAFDRGCLTRLVALVTSLPLPPLPLTQLELELDLGPTPALPASTSSLSSTSSSTHSYSYSYSYSYSSSAPKPKPKPTPTPDPTEDDEWDEPEGTAALREAGLTAIAAISLFDNDVRRALTEPVVPPSPSPPSPSPPHLPPAPGPGGVLSTSASASASGSAAWAGLGAGAGTGTGTGTPPPVMQVILAGLAHPAPGVRYAACQCVRAMSRAVAVLRTNIVDSGLGIGVPRVCLRRGEGGGGVGRVRVREGAVGEGAVREGEGEGEGPGAGEGKPGVGVEDKRVLGAALAAVCNMVNDFSPLRQVLLDEGLLARLVEIVGYEEPALRTSALWAMKNLLCRSTVALKRRVGEEVGWGKVLRLLEDPDAGVREQALNVLRNISEDEDGVELLASSMDYQALLDRIAAALKSPHEDIVLQASYLLANLSNGGRVHHERILVHPHILPALHTALTAATSLPLPVPVSPSPIAIAIASPTTPSSPPPSTSTSAATSRAESRAPIVACVAELARVGPARVRAAGLEPVLRHVCEWAAGGMGLGPGPGSGRLGGPGWEHDRGVVDSAKDALYWLGKDGGS</sequence>
<comment type="subcellular location">
    <subcellularLocation>
        <location evidence="2">Cytoplasm</location>
    </subcellularLocation>
    <subcellularLocation>
        <location evidence="1">Nucleus</location>
    </subcellularLocation>
</comment>
<evidence type="ECO:0000256" key="4">
    <source>
        <dbReference type="ARBA" id="ARBA00022737"/>
    </source>
</evidence>
<dbReference type="SUPFAM" id="SSF48371">
    <property type="entry name" value="ARM repeat"/>
    <property type="match status" value="2"/>
</dbReference>
<dbReference type="AlphaFoldDB" id="A0A9P7K6E1"/>
<dbReference type="InterPro" id="IPR016024">
    <property type="entry name" value="ARM-type_fold"/>
</dbReference>
<keyword evidence="5" id="KW-0539">Nucleus</keyword>
<reference evidence="7" key="2">
    <citation type="submission" date="2021-10" db="EMBL/GenBank/DDBJ databases">
        <title>Phylogenomics reveals ancestral predisposition of the termite-cultivated fungus Termitomyces towards a domesticated lifestyle.</title>
        <authorList>
            <person name="Auxier B."/>
            <person name="Grum-Grzhimaylo A."/>
            <person name="Cardenas M.E."/>
            <person name="Lodge J.D."/>
            <person name="Laessoe T."/>
            <person name="Pedersen O."/>
            <person name="Smith M.E."/>
            <person name="Kuyper T.W."/>
            <person name="Franco-Molano E.A."/>
            <person name="Baroni T.J."/>
            <person name="Aanen D.K."/>
        </authorList>
    </citation>
    <scope>NUCLEOTIDE SEQUENCE</scope>
    <source>
        <strain evidence="7">D49</strain>
    </source>
</reference>
<feature type="region of interest" description="Disordered" evidence="6">
    <location>
        <begin position="682"/>
        <end position="704"/>
    </location>
</feature>
<evidence type="ECO:0000256" key="3">
    <source>
        <dbReference type="ARBA" id="ARBA00022490"/>
    </source>
</evidence>
<reference evidence="7" key="1">
    <citation type="submission" date="2021-02" db="EMBL/GenBank/DDBJ databases">
        <authorList>
            <person name="Nieuwenhuis M."/>
            <person name="Van De Peppel L.J.J."/>
        </authorList>
    </citation>
    <scope>NUCLEOTIDE SEQUENCE</scope>
    <source>
        <strain evidence="7">D49</strain>
    </source>
</reference>
<gene>
    <name evidence="7" type="ORF">H0H81_007088</name>
</gene>
<dbReference type="PANTHER" id="PTHR15651:SF7">
    <property type="entry name" value="ARMADILLO REPEAT-CONTAINING PROTEIN 8"/>
    <property type="match status" value="1"/>
</dbReference>
<evidence type="ECO:0008006" key="9">
    <source>
        <dbReference type="Google" id="ProtNLM"/>
    </source>
</evidence>